<dbReference type="AlphaFoldDB" id="A0A518G3F0"/>
<proteinExistence type="predicted"/>
<keyword evidence="1" id="KW-0812">Transmembrane</keyword>
<dbReference type="PANTHER" id="PTHR42714:SF2">
    <property type="entry name" value="TRNA MODIFICATION GTPASE GTPBP3, MITOCHONDRIAL"/>
    <property type="match status" value="1"/>
</dbReference>
<gene>
    <name evidence="3" type="ORF">Q31a_14180</name>
</gene>
<dbReference type="Pfam" id="PF01926">
    <property type="entry name" value="MMR_HSR1"/>
    <property type="match status" value="1"/>
</dbReference>
<dbReference type="SUPFAM" id="SSF52540">
    <property type="entry name" value="P-loop containing nucleoside triphosphate hydrolases"/>
    <property type="match status" value="1"/>
</dbReference>
<organism evidence="3 4">
    <name type="scientific">Aureliella helgolandensis</name>
    <dbReference type="NCBI Taxonomy" id="2527968"/>
    <lineage>
        <taxon>Bacteria</taxon>
        <taxon>Pseudomonadati</taxon>
        <taxon>Planctomycetota</taxon>
        <taxon>Planctomycetia</taxon>
        <taxon>Pirellulales</taxon>
        <taxon>Pirellulaceae</taxon>
        <taxon>Aureliella</taxon>
    </lineage>
</organism>
<dbReference type="Gene3D" id="3.40.50.300">
    <property type="entry name" value="P-loop containing nucleotide triphosphate hydrolases"/>
    <property type="match status" value="1"/>
</dbReference>
<keyword evidence="1" id="KW-1133">Transmembrane helix</keyword>
<dbReference type="GO" id="GO:0005829">
    <property type="term" value="C:cytosol"/>
    <property type="evidence" value="ECO:0007669"/>
    <property type="project" value="TreeGrafter"/>
</dbReference>
<evidence type="ECO:0000313" key="3">
    <source>
        <dbReference type="EMBL" id="QDV23122.1"/>
    </source>
</evidence>
<dbReference type="Proteomes" id="UP000318017">
    <property type="component" value="Chromosome"/>
</dbReference>
<dbReference type="InterPro" id="IPR027417">
    <property type="entry name" value="P-loop_NTPase"/>
</dbReference>
<evidence type="ECO:0000259" key="2">
    <source>
        <dbReference type="Pfam" id="PF01926"/>
    </source>
</evidence>
<dbReference type="GO" id="GO:0005525">
    <property type="term" value="F:GTP binding"/>
    <property type="evidence" value="ECO:0007669"/>
    <property type="project" value="InterPro"/>
</dbReference>
<sequence length="520" mass="58164">MKFFHLLSPRLVVLSLLWALPLMCYGAIGLIALYQTGWLKLIALTLPALWALAWGVGKLWPAAKPDQAAVGKPLTAPEFWTPQDQSAIDIVEQFRRQTPAVDRVSIADYNRYLADAQTLSDKLAQHYHAEAGKNSLHPLTIIEIFAVVHLAVEDLEQWMLEHLPGSSVATLAQVERLPAILRALDLGQKFAFLSSSLLDPSRLLTYPLWRKSGRIAVKLQDELLSMFYQRYLRQVGFYLIEMYSGRLKGGSRQYRLHFGTAAAKLHAAGDANQALAELEEVHTKIAVMGQVKAGKSSLINALLQETVAETSLLPETRQVNCYQFSLPDSDKTLTLLDTPGYDEAAPPKQLLREIQTATDQADMVLLVLAANSPAREADVALLRKLQEHYRQNAQLKPPPIIAVLTHIDRLKPAREWSPPYDWRSPYSAKEESIAGAVQYNREVFGPLIVDCVPIYTGNLAESITGANEELIPVLVRHLDRGHAAAILKAYYQKLDRERFRQIYQQVWGLAKAVGRSVLKD</sequence>
<dbReference type="PANTHER" id="PTHR42714">
    <property type="entry name" value="TRNA MODIFICATION GTPASE GTPBP3"/>
    <property type="match status" value="1"/>
</dbReference>
<reference evidence="3 4" key="1">
    <citation type="submission" date="2019-02" db="EMBL/GenBank/DDBJ databases">
        <title>Deep-cultivation of Planctomycetes and their phenomic and genomic characterization uncovers novel biology.</title>
        <authorList>
            <person name="Wiegand S."/>
            <person name="Jogler M."/>
            <person name="Boedeker C."/>
            <person name="Pinto D."/>
            <person name="Vollmers J."/>
            <person name="Rivas-Marin E."/>
            <person name="Kohn T."/>
            <person name="Peeters S.H."/>
            <person name="Heuer A."/>
            <person name="Rast P."/>
            <person name="Oberbeckmann S."/>
            <person name="Bunk B."/>
            <person name="Jeske O."/>
            <person name="Meyerdierks A."/>
            <person name="Storesund J.E."/>
            <person name="Kallscheuer N."/>
            <person name="Luecker S."/>
            <person name="Lage O.M."/>
            <person name="Pohl T."/>
            <person name="Merkel B.J."/>
            <person name="Hornburger P."/>
            <person name="Mueller R.-W."/>
            <person name="Bruemmer F."/>
            <person name="Labrenz M."/>
            <person name="Spormann A.M."/>
            <person name="Op den Camp H."/>
            <person name="Overmann J."/>
            <person name="Amann R."/>
            <person name="Jetten M.S.M."/>
            <person name="Mascher T."/>
            <person name="Medema M.H."/>
            <person name="Devos D.P."/>
            <person name="Kaster A.-K."/>
            <person name="Ovreas L."/>
            <person name="Rohde M."/>
            <person name="Galperin M.Y."/>
            <person name="Jogler C."/>
        </authorList>
    </citation>
    <scope>NUCLEOTIDE SEQUENCE [LARGE SCALE GENOMIC DNA]</scope>
    <source>
        <strain evidence="3 4">Q31a</strain>
    </source>
</reference>
<dbReference type="KEGG" id="ahel:Q31a_14180"/>
<dbReference type="GO" id="GO:0002098">
    <property type="term" value="P:tRNA wobble uridine modification"/>
    <property type="evidence" value="ECO:0007669"/>
    <property type="project" value="TreeGrafter"/>
</dbReference>
<dbReference type="GO" id="GO:0030488">
    <property type="term" value="P:tRNA methylation"/>
    <property type="evidence" value="ECO:0007669"/>
    <property type="project" value="TreeGrafter"/>
</dbReference>
<feature type="transmembrane region" description="Helical" evidence="1">
    <location>
        <begin position="12"/>
        <end position="34"/>
    </location>
</feature>
<feature type="domain" description="G" evidence="2">
    <location>
        <begin position="284"/>
        <end position="387"/>
    </location>
</feature>
<accession>A0A518G3F0</accession>
<dbReference type="InterPro" id="IPR006073">
    <property type="entry name" value="GTP-bd"/>
</dbReference>
<keyword evidence="4" id="KW-1185">Reference proteome</keyword>
<keyword evidence="1" id="KW-0472">Membrane</keyword>
<dbReference type="EMBL" id="CP036298">
    <property type="protein sequence ID" value="QDV23122.1"/>
    <property type="molecule type" value="Genomic_DNA"/>
</dbReference>
<dbReference type="RefSeq" id="WP_197356331.1">
    <property type="nucleotide sequence ID" value="NZ_CP036298.1"/>
</dbReference>
<protein>
    <submittedName>
        <fullName evidence="3">GTPase Era</fullName>
    </submittedName>
</protein>
<evidence type="ECO:0000256" key="1">
    <source>
        <dbReference type="SAM" id="Phobius"/>
    </source>
</evidence>
<name>A0A518G3F0_9BACT</name>
<evidence type="ECO:0000313" key="4">
    <source>
        <dbReference type="Proteomes" id="UP000318017"/>
    </source>
</evidence>